<comment type="subcellular location">
    <subcellularLocation>
        <location evidence="1">Membrane</location>
        <topology evidence="1">Multi-pass membrane protein</topology>
    </subcellularLocation>
</comment>
<name>A0A382IWC8_9ZZZZ</name>
<organism evidence="6">
    <name type="scientific">marine metagenome</name>
    <dbReference type="NCBI Taxonomy" id="408172"/>
    <lineage>
        <taxon>unclassified sequences</taxon>
        <taxon>metagenomes</taxon>
        <taxon>ecological metagenomes</taxon>
    </lineage>
</organism>
<dbReference type="InterPro" id="IPR006696">
    <property type="entry name" value="DUF423"/>
</dbReference>
<accession>A0A382IWC8</accession>
<feature type="transmembrane region" description="Helical" evidence="5">
    <location>
        <begin position="74"/>
        <end position="94"/>
    </location>
</feature>
<evidence type="ECO:0000256" key="3">
    <source>
        <dbReference type="ARBA" id="ARBA00022989"/>
    </source>
</evidence>
<dbReference type="PANTHER" id="PTHR43461">
    <property type="entry name" value="TRANSMEMBRANE PROTEIN 256"/>
    <property type="match status" value="1"/>
</dbReference>
<protein>
    <recommendedName>
        <fullName evidence="7">DUF423 domain-containing protein</fullName>
    </recommendedName>
</protein>
<evidence type="ECO:0008006" key="7">
    <source>
        <dbReference type="Google" id="ProtNLM"/>
    </source>
</evidence>
<evidence type="ECO:0000313" key="6">
    <source>
        <dbReference type="EMBL" id="SVC03213.1"/>
    </source>
</evidence>
<dbReference type="Pfam" id="PF04241">
    <property type="entry name" value="DUF423"/>
    <property type="match status" value="1"/>
</dbReference>
<evidence type="ECO:0000256" key="2">
    <source>
        <dbReference type="ARBA" id="ARBA00022692"/>
    </source>
</evidence>
<reference evidence="6" key="1">
    <citation type="submission" date="2018-05" db="EMBL/GenBank/DDBJ databases">
        <authorList>
            <person name="Lanie J.A."/>
            <person name="Ng W.-L."/>
            <person name="Kazmierczak K.M."/>
            <person name="Andrzejewski T.M."/>
            <person name="Davidsen T.M."/>
            <person name="Wayne K.J."/>
            <person name="Tettelin H."/>
            <person name="Glass J.I."/>
            <person name="Rusch D."/>
            <person name="Podicherti R."/>
            <person name="Tsui H.-C.T."/>
            <person name="Winkler M.E."/>
        </authorList>
    </citation>
    <scope>NUCLEOTIDE SEQUENCE</scope>
</reference>
<keyword evidence="3 5" id="KW-1133">Transmembrane helix</keyword>
<dbReference type="EMBL" id="UINC01069663">
    <property type="protein sequence ID" value="SVC03213.1"/>
    <property type="molecule type" value="Genomic_DNA"/>
</dbReference>
<proteinExistence type="predicted"/>
<evidence type="ECO:0000256" key="1">
    <source>
        <dbReference type="ARBA" id="ARBA00004141"/>
    </source>
</evidence>
<keyword evidence="2 5" id="KW-0812">Transmembrane</keyword>
<keyword evidence="4 5" id="KW-0472">Membrane</keyword>
<dbReference type="GO" id="GO:0005886">
    <property type="term" value="C:plasma membrane"/>
    <property type="evidence" value="ECO:0007669"/>
    <property type="project" value="TreeGrafter"/>
</dbReference>
<gene>
    <name evidence="6" type="ORF">METZ01_LOCUS256067</name>
</gene>
<feature type="non-terminal residue" evidence="6">
    <location>
        <position position="95"/>
    </location>
</feature>
<evidence type="ECO:0000256" key="5">
    <source>
        <dbReference type="SAM" id="Phobius"/>
    </source>
</evidence>
<evidence type="ECO:0000256" key="4">
    <source>
        <dbReference type="ARBA" id="ARBA00023136"/>
    </source>
</evidence>
<dbReference type="PANTHER" id="PTHR43461:SF1">
    <property type="entry name" value="TRANSMEMBRANE PROTEIN 256"/>
    <property type="match status" value="1"/>
</dbReference>
<sequence length="95" mass="10181">MLFETKFFLIVGAILLAAGVQLGALGAHALTQSLSASALQGWNFAVQFQFYHALGLILIGILLQLLGNKTPLKWAGWIMLAGIFLFSGSIYVTAL</sequence>
<feature type="transmembrane region" description="Helical" evidence="5">
    <location>
        <begin position="50"/>
        <end position="67"/>
    </location>
</feature>
<dbReference type="AlphaFoldDB" id="A0A382IWC8"/>